<dbReference type="PANTHER" id="PTHR24171:SF8">
    <property type="entry name" value="BRCA1-ASSOCIATED RING DOMAIN PROTEIN 1"/>
    <property type="match status" value="1"/>
</dbReference>
<evidence type="ECO:0000313" key="5">
    <source>
        <dbReference type="EMBL" id="ORY64707.1"/>
    </source>
</evidence>
<dbReference type="OrthoDB" id="2155436at2759"/>
<dbReference type="Proteomes" id="UP000193920">
    <property type="component" value="Unassembled WGS sequence"/>
</dbReference>
<dbReference type="AlphaFoldDB" id="A0A1Y2DZM9"/>
<dbReference type="PROSITE" id="PS50297">
    <property type="entry name" value="ANK_REP_REGION"/>
    <property type="match status" value="2"/>
</dbReference>
<evidence type="ECO:0000256" key="3">
    <source>
        <dbReference type="PROSITE-ProRule" id="PRU00023"/>
    </source>
</evidence>
<sequence length="288" mass="32436">MYDLLWHENVSVNVKKDYYGSDLLSLATQNEQNDIVKLLMKMSLEPNNLRNSYGVTPVHWAASNGNDYLIKELYKNGLSIRDLEKRDEFGSTPLHFAALKNNEAVVHLLVSCGINPTVINNDGKRASDVTTDLTLKKFLKDKEIRYMAEHFQKRGKKKAKKNRNKSSHSQRKSISSTSTISKKSSISKQSSMLKSFSKKKNSMSSSSGVMKPSPTPQRKHSDPESHILPPTINNKRALVSSPPPKEKSSLNPTTYAMKNINKEIITLKTKSPVQKNLLKGSKRKPKQL</sequence>
<organism evidence="5 6">
    <name type="scientific">Neocallimastix californiae</name>
    <dbReference type="NCBI Taxonomy" id="1754190"/>
    <lineage>
        <taxon>Eukaryota</taxon>
        <taxon>Fungi</taxon>
        <taxon>Fungi incertae sedis</taxon>
        <taxon>Chytridiomycota</taxon>
        <taxon>Chytridiomycota incertae sedis</taxon>
        <taxon>Neocallimastigomycetes</taxon>
        <taxon>Neocallimastigales</taxon>
        <taxon>Neocallimastigaceae</taxon>
        <taxon>Neocallimastix</taxon>
    </lineage>
</organism>
<dbReference type="InterPro" id="IPR002110">
    <property type="entry name" value="Ankyrin_rpt"/>
</dbReference>
<comment type="caution">
    <text evidence="5">The sequence shown here is derived from an EMBL/GenBank/DDBJ whole genome shotgun (WGS) entry which is preliminary data.</text>
</comment>
<reference evidence="5 6" key="1">
    <citation type="submission" date="2016-08" db="EMBL/GenBank/DDBJ databases">
        <title>A Parts List for Fungal Cellulosomes Revealed by Comparative Genomics.</title>
        <authorList>
            <consortium name="DOE Joint Genome Institute"/>
            <person name="Haitjema C.H."/>
            <person name="Gilmore S.P."/>
            <person name="Henske J.K."/>
            <person name="Solomon K.V."/>
            <person name="De Groot R."/>
            <person name="Kuo A."/>
            <person name="Mondo S.J."/>
            <person name="Salamov A.A."/>
            <person name="Labutti K."/>
            <person name="Zhao Z."/>
            <person name="Chiniquy J."/>
            <person name="Barry K."/>
            <person name="Brewer H.M."/>
            <person name="Purvine S.O."/>
            <person name="Wright A.T."/>
            <person name="Boxma B."/>
            <person name="Van Alen T."/>
            <person name="Hackstein J.H."/>
            <person name="Baker S.E."/>
            <person name="Grigoriev I.V."/>
            <person name="O'Malley M.A."/>
        </authorList>
    </citation>
    <scope>NUCLEOTIDE SEQUENCE [LARGE SCALE GENOMIC DNA]</scope>
    <source>
        <strain evidence="5 6">G1</strain>
    </source>
</reference>
<keyword evidence="6" id="KW-1185">Reference proteome</keyword>
<gene>
    <name evidence="5" type="ORF">LY90DRAFT_505038</name>
</gene>
<protein>
    <submittedName>
        <fullName evidence="5">Ankyrin</fullName>
    </submittedName>
</protein>
<dbReference type="SMART" id="SM00248">
    <property type="entry name" value="ANK"/>
    <property type="match status" value="3"/>
</dbReference>
<feature type="repeat" description="ANK" evidence="3">
    <location>
        <begin position="89"/>
        <end position="121"/>
    </location>
</feature>
<feature type="region of interest" description="Disordered" evidence="4">
    <location>
        <begin position="151"/>
        <end position="254"/>
    </location>
</feature>
<dbReference type="PANTHER" id="PTHR24171">
    <property type="entry name" value="ANKYRIN REPEAT DOMAIN-CONTAINING PROTEIN 39-RELATED"/>
    <property type="match status" value="1"/>
</dbReference>
<evidence type="ECO:0000256" key="1">
    <source>
        <dbReference type="ARBA" id="ARBA00022737"/>
    </source>
</evidence>
<dbReference type="Pfam" id="PF12796">
    <property type="entry name" value="Ank_2"/>
    <property type="match status" value="1"/>
</dbReference>
<feature type="compositionally biased region" description="Low complexity" evidence="4">
    <location>
        <begin position="172"/>
        <end position="195"/>
    </location>
</feature>
<accession>A0A1Y2DZM9</accession>
<dbReference type="InterPro" id="IPR036770">
    <property type="entry name" value="Ankyrin_rpt-contain_sf"/>
</dbReference>
<dbReference type="Gene3D" id="1.25.40.20">
    <property type="entry name" value="Ankyrin repeat-containing domain"/>
    <property type="match status" value="1"/>
</dbReference>
<evidence type="ECO:0000256" key="4">
    <source>
        <dbReference type="SAM" id="MobiDB-lite"/>
    </source>
</evidence>
<dbReference type="PROSITE" id="PS50088">
    <property type="entry name" value="ANK_REPEAT"/>
    <property type="match status" value="2"/>
</dbReference>
<dbReference type="STRING" id="1754190.A0A1Y2DZM9"/>
<keyword evidence="2 3" id="KW-0040">ANK repeat</keyword>
<proteinExistence type="predicted"/>
<evidence type="ECO:0000313" key="6">
    <source>
        <dbReference type="Proteomes" id="UP000193920"/>
    </source>
</evidence>
<feature type="repeat" description="ANK" evidence="3">
    <location>
        <begin position="53"/>
        <end position="85"/>
    </location>
</feature>
<evidence type="ECO:0000256" key="2">
    <source>
        <dbReference type="ARBA" id="ARBA00023043"/>
    </source>
</evidence>
<dbReference type="EMBL" id="MCOG01000053">
    <property type="protein sequence ID" value="ORY64707.1"/>
    <property type="molecule type" value="Genomic_DNA"/>
</dbReference>
<name>A0A1Y2DZM9_9FUNG</name>
<keyword evidence="1" id="KW-0677">Repeat</keyword>
<dbReference type="SUPFAM" id="SSF48403">
    <property type="entry name" value="Ankyrin repeat"/>
    <property type="match status" value="1"/>
</dbReference>
<dbReference type="GO" id="GO:0085020">
    <property type="term" value="P:protein K6-linked ubiquitination"/>
    <property type="evidence" value="ECO:0007669"/>
    <property type="project" value="TreeGrafter"/>
</dbReference>
<feature type="compositionally biased region" description="Low complexity" evidence="4">
    <location>
        <begin position="202"/>
        <end position="212"/>
    </location>
</feature>
<feature type="compositionally biased region" description="Basic residues" evidence="4">
    <location>
        <begin position="153"/>
        <end position="171"/>
    </location>
</feature>
<dbReference type="GO" id="GO:0004842">
    <property type="term" value="F:ubiquitin-protein transferase activity"/>
    <property type="evidence" value="ECO:0007669"/>
    <property type="project" value="TreeGrafter"/>
</dbReference>